<gene>
    <name evidence="2" type="ORF">E2I00_014880</name>
</gene>
<keyword evidence="3" id="KW-1185">Reference proteome</keyword>
<evidence type="ECO:0000256" key="1">
    <source>
        <dbReference type="SAM" id="MobiDB-lite"/>
    </source>
</evidence>
<accession>A0A643CDA4</accession>
<dbReference type="AlphaFoldDB" id="A0A643CDA4"/>
<dbReference type="EMBL" id="SGJD01001802">
    <property type="protein sequence ID" value="KAB0398183.1"/>
    <property type="molecule type" value="Genomic_DNA"/>
</dbReference>
<sequence>GPKYAGTGILGNNSMLPFRCPARACPEASGKCSSASRRPRPNQMALPPRAPESRAGWRARVAGPFGSRGGRGCSAYGHREAQATDSLRADYPGPSPWAVESVVGQGRPVRKVSAFTARCRGQSDFPASGRAPPVLSRPPSTPTGGRPPRKIQSLRPASGNFPEGRPRSCPAPEKSFKQEREERSWEGDQSGQNCRP</sequence>
<feature type="region of interest" description="Disordered" evidence="1">
    <location>
        <begin position="29"/>
        <end position="63"/>
    </location>
</feature>
<reference evidence="2 3" key="1">
    <citation type="journal article" date="2019" name="PLoS ONE">
        <title>Genomic analyses reveal an absence of contemporary introgressive admixture between fin whales and blue whales, despite known hybrids.</title>
        <authorList>
            <person name="Westbury M.V."/>
            <person name="Petersen B."/>
            <person name="Lorenzen E.D."/>
        </authorList>
    </citation>
    <scope>NUCLEOTIDE SEQUENCE [LARGE SCALE GENOMIC DNA]</scope>
    <source>
        <strain evidence="2">FinWhale-01</strain>
    </source>
</reference>
<evidence type="ECO:0000313" key="3">
    <source>
        <dbReference type="Proteomes" id="UP000437017"/>
    </source>
</evidence>
<organism evidence="2 3">
    <name type="scientific">Balaenoptera physalus</name>
    <name type="common">Fin whale</name>
    <name type="synonym">Balaena physalus</name>
    <dbReference type="NCBI Taxonomy" id="9770"/>
    <lineage>
        <taxon>Eukaryota</taxon>
        <taxon>Metazoa</taxon>
        <taxon>Chordata</taxon>
        <taxon>Craniata</taxon>
        <taxon>Vertebrata</taxon>
        <taxon>Euteleostomi</taxon>
        <taxon>Mammalia</taxon>
        <taxon>Eutheria</taxon>
        <taxon>Laurasiatheria</taxon>
        <taxon>Artiodactyla</taxon>
        <taxon>Whippomorpha</taxon>
        <taxon>Cetacea</taxon>
        <taxon>Mysticeti</taxon>
        <taxon>Balaenopteridae</taxon>
        <taxon>Balaenoptera</taxon>
    </lineage>
</organism>
<feature type="non-terminal residue" evidence="2">
    <location>
        <position position="196"/>
    </location>
</feature>
<proteinExistence type="predicted"/>
<protein>
    <submittedName>
        <fullName evidence="2">Uncharacterized protein</fullName>
    </submittedName>
</protein>
<feature type="compositionally biased region" description="Polar residues" evidence="1">
    <location>
        <begin position="187"/>
        <end position="196"/>
    </location>
</feature>
<name>A0A643CDA4_BALPH</name>
<feature type="non-terminal residue" evidence="2">
    <location>
        <position position="1"/>
    </location>
</feature>
<feature type="compositionally biased region" description="Basic and acidic residues" evidence="1">
    <location>
        <begin position="174"/>
        <end position="186"/>
    </location>
</feature>
<comment type="caution">
    <text evidence="2">The sequence shown here is derived from an EMBL/GenBank/DDBJ whole genome shotgun (WGS) entry which is preliminary data.</text>
</comment>
<evidence type="ECO:0000313" key="2">
    <source>
        <dbReference type="EMBL" id="KAB0398183.1"/>
    </source>
</evidence>
<feature type="region of interest" description="Disordered" evidence="1">
    <location>
        <begin position="118"/>
        <end position="196"/>
    </location>
</feature>
<dbReference type="Proteomes" id="UP000437017">
    <property type="component" value="Unassembled WGS sequence"/>
</dbReference>